<evidence type="ECO:0000259" key="12">
    <source>
        <dbReference type="PROSITE" id="PS50011"/>
    </source>
</evidence>
<dbReference type="EMBL" id="JAFCIX010000568">
    <property type="protein sequence ID" value="KAH6587140.1"/>
    <property type="molecule type" value="Genomic_DNA"/>
</dbReference>
<evidence type="ECO:0000313" key="13">
    <source>
        <dbReference type="EMBL" id="KAH6587140.1"/>
    </source>
</evidence>
<dbReference type="PANTHER" id="PTHR22984:SF25">
    <property type="entry name" value="PROTEIN KINASE DOMAIN-CONTAINING PROTEIN"/>
    <property type="match status" value="1"/>
</dbReference>
<evidence type="ECO:0000256" key="9">
    <source>
        <dbReference type="ARBA" id="ARBA00048679"/>
    </source>
</evidence>
<dbReference type="Gene3D" id="3.30.200.20">
    <property type="entry name" value="Phosphorylase Kinase, domain 1"/>
    <property type="match status" value="1"/>
</dbReference>
<proteinExistence type="predicted"/>
<organism evidence="13 14">
    <name type="scientific">Batrachochytrium salamandrivorans</name>
    <dbReference type="NCBI Taxonomy" id="1357716"/>
    <lineage>
        <taxon>Eukaryota</taxon>
        <taxon>Fungi</taxon>
        <taxon>Fungi incertae sedis</taxon>
        <taxon>Chytridiomycota</taxon>
        <taxon>Chytridiomycota incertae sedis</taxon>
        <taxon>Chytridiomycetes</taxon>
        <taxon>Rhizophydiales</taxon>
        <taxon>Rhizophydiales incertae sedis</taxon>
        <taxon>Batrachochytrium</taxon>
    </lineage>
</organism>
<keyword evidence="5" id="KW-0547">Nucleotide-binding</keyword>
<feature type="domain" description="Protein kinase" evidence="12">
    <location>
        <begin position="154"/>
        <end position="321"/>
    </location>
</feature>
<evidence type="ECO:0000256" key="5">
    <source>
        <dbReference type="ARBA" id="ARBA00022741"/>
    </source>
</evidence>
<keyword evidence="11" id="KW-0732">Signal</keyword>
<feature type="region of interest" description="Disordered" evidence="10">
    <location>
        <begin position="62"/>
        <end position="118"/>
    </location>
</feature>
<dbReference type="InterPro" id="IPR051138">
    <property type="entry name" value="PIM_Ser/Thr_kinase"/>
</dbReference>
<evidence type="ECO:0000313" key="14">
    <source>
        <dbReference type="Proteomes" id="UP001648503"/>
    </source>
</evidence>
<dbReference type="InterPro" id="IPR011009">
    <property type="entry name" value="Kinase-like_dom_sf"/>
</dbReference>
<evidence type="ECO:0000256" key="6">
    <source>
        <dbReference type="ARBA" id="ARBA00022777"/>
    </source>
</evidence>
<feature type="chain" id="PRO_5046771286" description="non-specific serine/threonine protein kinase" evidence="11">
    <location>
        <begin position="19"/>
        <end position="321"/>
    </location>
</feature>
<gene>
    <name evidence="13" type="ORF">BASA50_001420</name>
</gene>
<reference evidence="13 14" key="1">
    <citation type="submission" date="2021-02" db="EMBL/GenBank/DDBJ databases">
        <title>Variation within the Batrachochytrium salamandrivorans European outbreak.</title>
        <authorList>
            <person name="Kelly M."/>
            <person name="Pasmans F."/>
            <person name="Shea T.P."/>
            <person name="Munoz J.F."/>
            <person name="Carranza S."/>
            <person name="Cuomo C.A."/>
            <person name="Martel A."/>
        </authorList>
    </citation>
    <scope>NUCLEOTIDE SEQUENCE [LARGE SCALE GENOMIC DNA]</scope>
    <source>
        <strain evidence="13 14">AMFP18/2</strain>
    </source>
</reference>
<evidence type="ECO:0000256" key="8">
    <source>
        <dbReference type="ARBA" id="ARBA00047899"/>
    </source>
</evidence>
<dbReference type="EC" id="2.7.11.1" evidence="2"/>
<dbReference type="PANTHER" id="PTHR22984">
    <property type="entry name" value="SERINE/THREONINE-PROTEIN KINASE PIM"/>
    <property type="match status" value="1"/>
</dbReference>
<protein>
    <recommendedName>
        <fullName evidence="2">non-specific serine/threonine protein kinase</fullName>
        <ecNumber evidence="2">2.7.11.1</ecNumber>
    </recommendedName>
</protein>
<evidence type="ECO:0000256" key="4">
    <source>
        <dbReference type="ARBA" id="ARBA00022679"/>
    </source>
</evidence>
<evidence type="ECO:0000256" key="11">
    <source>
        <dbReference type="SAM" id="SignalP"/>
    </source>
</evidence>
<dbReference type="InterPro" id="IPR000719">
    <property type="entry name" value="Prot_kinase_dom"/>
</dbReference>
<feature type="signal peptide" evidence="11">
    <location>
        <begin position="1"/>
        <end position="18"/>
    </location>
</feature>
<keyword evidence="14" id="KW-1185">Reference proteome</keyword>
<keyword evidence="3" id="KW-0723">Serine/threonine-protein kinase</keyword>
<evidence type="ECO:0000256" key="2">
    <source>
        <dbReference type="ARBA" id="ARBA00012513"/>
    </source>
</evidence>
<dbReference type="PROSITE" id="PS50011">
    <property type="entry name" value="PROTEIN_KINASE_DOM"/>
    <property type="match status" value="1"/>
</dbReference>
<dbReference type="Gene3D" id="1.10.510.10">
    <property type="entry name" value="Transferase(Phosphotransferase) domain 1"/>
    <property type="match status" value="1"/>
</dbReference>
<comment type="catalytic activity">
    <reaction evidence="8">
        <text>L-threonyl-[protein] + ATP = O-phospho-L-threonyl-[protein] + ADP + H(+)</text>
        <dbReference type="Rhea" id="RHEA:46608"/>
        <dbReference type="Rhea" id="RHEA-COMP:11060"/>
        <dbReference type="Rhea" id="RHEA-COMP:11605"/>
        <dbReference type="ChEBI" id="CHEBI:15378"/>
        <dbReference type="ChEBI" id="CHEBI:30013"/>
        <dbReference type="ChEBI" id="CHEBI:30616"/>
        <dbReference type="ChEBI" id="CHEBI:61977"/>
        <dbReference type="ChEBI" id="CHEBI:456216"/>
        <dbReference type="EC" id="2.7.11.1"/>
    </reaction>
</comment>
<keyword evidence="6" id="KW-0418">Kinase</keyword>
<feature type="region of interest" description="Disordered" evidence="10">
    <location>
        <begin position="18"/>
        <end position="38"/>
    </location>
</feature>
<accession>A0ABQ8EV99</accession>
<dbReference type="Proteomes" id="UP001648503">
    <property type="component" value="Unassembled WGS sequence"/>
</dbReference>
<evidence type="ECO:0000256" key="7">
    <source>
        <dbReference type="ARBA" id="ARBA00022840"/>
    </source>
</evidence>
<dbReference type="SUPFAM" id="SSF56112">
    <property type="entry name" value="Protein kinase-like (PK-like)"/>
    <property type="match status" value="1"/>
</dbReference>
<sequence length="321" mass="36539">MFDPLLWVLLHFITPHYAGQTTQGDTNDGDAVDQASGSRDATILPLRVYPLSLKRPLQESNILDQSDASSSADFQPEEECKGKHGIRKISKSCPHQQSPPELRPSTLHDPHQSDEMPLPVRVEESEAESYRWGQNAEQYNEFIAGETKYFKSEYSYKRKLGEGKSGVVFLATKKSDGMEVAYKSIPKTKVDDYTLESIPPPRCHLPNPSALSDEQSVEQCMSSRPPNLLFPYEFAIHMYLSRTGHENPYVPMGVDYFILKDKFMLIMEYFDEKWVTLSSYAKERKRLDIEEARDILREIVNAVISLKRQGVVHGDLTGMSQ</sequence>
<evidence type="ECO:0000256" key="10">
    <source>
        <dbReference type="SAM" id="MobiDB-lite"/>
    </source>
</evidence>
<comment type="catalytic activity">
    <reaction evidence="9">
        <text>L-seryl-[protein] + ATP = O-phospho-L-seryl-[protein] + ADP + H(+)</text>
        <dbReference type="Rhea" id="RHEA:17989"/>
        <dbReference type="Rhea" id="RHEA-COMP:9863"/>
        <dbReference type="Rhea" id="RHEA-COMP:11604"/>
        <dbReference type="ChEBI" id="CHEBI:15378"/>
        <dbReference type="ChEBI" id="CHEBI:29999"/>
        <dbReference type="ChEBI" id="CHEBI:30616"/>
        <dbReference type="ChEBI" id="CHEBI:83421"/>
        <dbReference type="ChEBI" id="CHEBI:456216"/>
        <dbReference type="EC" id="2.7.11.1"/>
    </reaction>
</comment>
<evidence type="ECO:0000256" key="3">
    <source>
        <dbReference type="ARBA" id="ARBA00022527"/>
    </source>
</evidence>
<keyword evidence="4" id="KW-0808">Transferase</keyword>
<comment type="caution">
    <text evidence="13">The sequence shown here is derived from an EMBL/GenBank/DDBJ whole genome shotgun (WGS) entry which is preliminary data.</text>
</comment>
<name>A0ABQ8EV99_9FUNG</name>
<evidence type="ECO:0000256" key="1">
    <source>
        <dbReference type="ARBA" id="ARBA00004340"/>
    </source>
</evidence>
<comment type="subcellular location">
    <subcellularLocation>
        <location evidence="1">Host cell</location>
    </subcellularLocation>
</comment>
<keyword evidence="7" id="KW-0067">ATP-binding</keyword>